<dbReference type="EMBL" id="JJMU01000026">
    <property type="protein sequence ID" value="KGE14369.1"/>
    <property type="molecule type" value="Genomic_DNA"/>
</dbReference>
<dbReference type="GO" id="GO:0019632">
    <property type="term" value="P:shikimate metabolic process"/>
    <property type="evidence" value="ECO:0007669"/>
    <property type="project" value="TreeGrafter"/>
</dbReference>
<dbReference type="InterPro" id="IPR013708">
    <property type="entry name" value="Shikimate_DH-bd_N"/>
</dbReference>
<dbReference type="RefSeq" id="WP_037497795.1">
    <property type="nucleotide sequence ID" value="NZ_JJMU01000026.1"/>
</dbReference>
<comment type="pathway">
    <text evidence="1">Metabolic intermediate biosynthesis; chorismate biosynthesis; chorismate from D-erythrose 4-phosphate and phosphoenolpyruvate: step 4/7.</text>
</comment>
<dbReference type="GO" id="GO:0009423">
    <property type="term" value="P:chorismate biosynthetic process"/>
    <property type="evidence" value="ECO:0007669"/>
    <property type="project" value="TreeGrafter"/>
</dbReference>
<feature type="domain" description="Shikimate dehydrogenase substrate binding N-terminal" evidence="4">
    <location>
        <begin position="6"/>
        <end position="88"/>
    </location>
</feature>
<gene>
    <name evidence="5" type="ORF">DI53_1796</name>
</gene>
<protein>
    <submittedName>
        <fullName evidence="5">Shikimate dehydrogenase</fullName>
    </submittedName>
</protein>
<reference evidence="6" key="1">
    <citation type="submission" date="2014-04" db="EMBL/GenBank/DDBJ databases">
        <title>Whole-Genome optical mapping and complete genome sequence of Sphingobacterium deserti sp. nov., a new spaces isolated from desert in the west of China.</title>
        <authorList>
            <person name="Teng C."/>
            <person name="Zhou Z."/>
            <person name="Li X."/>
            <person name="Chen M."/>
            <person name="Lin M."/>
            <person name="Wang L."/>
            <person name="Su S."/>
            <person name="Zhang C."/>
            <person name="Zhang W."/>
        </authorList>
    </citation>
    <scope>NUCLEOTIDE SEQUENCE [LARGE SCALE GENOMIC DNA]</scope>
    <source>
        <strain evidence="6">ACCC05744</strain>
    </source>
</reference>
<organism evidence="5 6">
    <name type="scientific">Sphingobacterium deserti</name>
    <dbReference type="NCBI Taxonomy" id="1229276"/>
    <lineage>
        <taxon>Bacteria</taxon>
        <taxon>Pseudomonadati</taxon>
        <taxon>Bacteroidota</taxon>
        <taxon>Sphingobacteriia</taxon>
        <taxon>Sphingobacteriales</taxon>
        <taxon>Sphingobacteriaceae</taxon>
        <taxon>Sphingobacterium</taxon>
    </lineage>
</organism>
<dbReference type="PATRIC" id="fig|1229276.3.peg.1849"/>
<evidence type="ECO:0000259" key="4">
    <source>
        <dbReference type="Pfam" id="PF08501"/>
    </source>
</evidence>
<dbReference type="OrthoDB" id="9792692at2"/>
<evidence type="ECO:0000313" key="6">
    <source>
        <dbReference type="Proteomes" id="UP000031802"/>
    </source>
</evidence>
<dbReference type="Pfam" id="PF08501">
    <property type="entry name" value="Shikimate_dh_N"/>
    <property type="match status" value="1"/>
</dbReference>
<comment type="caution">
    <text evidence="5">The sequence shown here is derived from an EMBL/GenBank/DDBJ whole genome shotgun (WGS) entry which is preliminary data.</text>
</comment>
<dbReference type="Gene3D" id="3.40.50.720">
    <property type="entry name" value="NAD(P)-binding Rossmann-like Domain"/>
    <property type="match status" value="1"/>
</dbReference>
<keyword evidence="3" id="KW-0057">Aromatic amino acid biosynthesis</keyword>
<accession>A0A0B8T7E2</accession>
<dbReference type="STRING" id="1229276.DI53_1796"/>
<keyword evidence="6" id="KW-1185">Reference proteome</keyword>
<dbReference type="Gene3D" id="3.40.50.10860">
    <property type="entry name" value="Leucine Dehydrogenase, chain A, domain 1"/>
    <property type="match status" value="1"/>
</dbReference>
<name>A0A0B8T7E2_9SPHI</name>
<dbReference type="PANTHER" id="PTHR21089:SF1">
    <property type="entry name" value="BIFUNCTIONAL 3-DEHYDROQUINATE DEHYDRATASE_SHIKIMATE DEHYDROGENASE, CHLOROPLASTIC"/>
    <property type="match status" value="1"/>
</dbReference>
<dbReference type="GO" id="GO:0050661">
    <property type="term" value="F:NADP binding"/>
    <property type="evidence" value="ECO:0007669"/>
    <property type="project" value="TreeGrafter"/>
</dbReference>
<dbReference type="InterPro" id="IPR022893">
    <property type="entry name" value="Shikimate_DH_fam"/>
</dbReference>
<keyword evidence="2" id="KW-0560">Oxidoreductase</keyword>
<dbReference type="InterPro" id="IPR036291">
    <property type="entry name" value="NAD(P)-bd_dom_sf"/>
</dbReference>
<evidence type="ECO:0000256" key="3">
    <source>
        <dbReference type="ARBA" id="ARBA00023141"/>
    </source>
</evidence>
<reference evidence="5 6" key="2">
    <citation type="journal article" date="2015" name="PLoS ONE">
        <title>Whole-Genome Optical Mapping and Finished Genome Sequence of Sphingobacterium deserti sp. nov., a New Species Isolated from the Western Desert of China.</title>
        <authorList>
            <person name="Teng C."/>
            <person name="Zhou Z."/>
            <person name="Molnar I."/>
            <person name="Li X."/>
            <person name="Tang R."/>
            <person name="Chen M."/>
            <person name="Wang L."/>
            <person name="Su S."/>
            <person name="Zhang W."/>
            <person name="Lin M."/>
        </authorList>
    </citation>
    <scope>NUCLEOTIDE SEQUENCE [LARGE SCALE GENOMIC DNA]</scope>
    <source>
        <strain evidence="6">ACCC05744</strain>
    </source>
</reference>
<sequence>MKKLGLIGFPLGHSFSKKYYLNKFEKEGITDIDYELYPVEDLNDFRNIYERDQQFVGFNVTIPHKRNVMTLLDELSDEATEINAVNCVTIQRDNGKTRLKGFNTDAYGFEHSLHPLLTEKHRTALVFGNGGAAQAVYYSLKKLNISYQIVSRHKDTGDLTYDELTEKIIADNKLLINCSPVGTFPDTDQCPQIPYDGIGDAHLLYDLIYNPEETLFLKKGRERGAAIKNGHEMLILQAERNWAIWNEAF</sequence>
<dbReference type="eggNOG" id="COG0169">
    <property type="taxonomic scope" value="Bacteria"/>
</dbReference>
<dbReference type="Proteomes" id="UP000031802">
    <property type="component" value="Unassembled WGS sequence"/>
</dbReference>
<dbReference type="PANTHER" id="PTHR21089">
    <property type="entry name" value="SHIKIMATE DEHYDROGENASE"/>
    <property type="match status" value="1"/>
</dbReference>
<dbReference type="GO" id="GO:0009073">
    <property type="term" value="P:aromatic amino acid family biosynthetic process"/>
    <property type="evidence" value="ECO:0007669"/>
    <property type="project" value="UniProtKB-KW"/>
</dbReference>
<keyword evidence="3" id="KW-0028">Amino-acid biosynthesis</keyword>
<dbReference type="InterPro" id="IPR046346">
    <property type="entry name" value="Aminoacid_DH-like_N_sf"/>
</dbReference>
<dbReference type="GO" id="GO:0004764">
    <property type="term" value="F:shikimate 3-dehydrogenase (NADP+) activity"/>
    <property type="evidence" value="ECO:0007669"/>
    <property type="project" value="InterPro"/>
</dbReference>
<evidence type="ECO:0000313" key="5">
    <source>
        <dbReference type="EMBL" id="KGE14369.1"/>
    </source>
</evidence>
<dbReference type="SUPFAM" id="SSF51735">
    <property type="entry name" value="NAD(P)-binding Rossmann-fold domains"/>
    <property type="match status" value="1"/>
</dbReference>
<proteinExistence type="predicted"/>
<dbReference type="AlphaFoldDB" id="A0A0B8T7E2"/>
<dbReference type="CDD" id="cd01065">
    <property type="entry name" value="NAD_bind_Shikimate_DH"/>
    <property type="match status" value="1"/>
</dbReference>
<dbReference type="GO" id="GO:0005829">
    <property type="term" value="C:cytosol"/>
    <property type="evidence" value="ECO:0007669"/>
    <property type="project" value="TreeGrafter"/>
</dbReference>
<evidence type="ECO:0000256" key="2">
    <source>
        <dbReference type="ARBA" id="ARBA00023002"/>
    </source>
</evidence>
<evidence type="ECO:0000256" key="1">
    <source>
        <dbReference type="ARBA" id="ARBA00004871"/>
    </source>
</evidence>
<dbReference type="SUPFAM" id="SSF53223">
    <property type="entry name" value="Aminoacid dehydrogenase-like, N-terminal domain"/>
    <property type="match status" value="1"/>
</dbReference>